<evidence type="ECO:0000256" key="3">
    <source>
        <dbReference type="ARBA" id="ARBA00022553"/>
    </source>
</evidence>
<feature type="compositionally biased region" description="Low complexity" evidence="7">
    <location>
        <begin position="716"/>
        <end position="726"/>
    </location>
</feature>
<feature type="coiled-coil region" evidence="6">
    <location>
        <begin position="1189"/>
        <end position="1244"/>
    </location>
</feature>
<evidence type="ECO:0000256" key="4">
    <source>
        <dbReference type="ARBA" id="ARBA00023054"/>
    </source>
</evidence>
<dbReference type="OrthoDB" id="2020852at2759"/>
<reference evidence="9" key="1">
    <citation type="submission" date="2020-11" db="EMBL/GenBank/DDBJ databases">
        <authorList>
            <consortium name="DOE Joint Genome Institute"/>
            <person name="Ahrendt S."/>
            <person name="Riley R."/>
            <person name="Andreopoulos W."/>
            <person name="Labutti K."/>
            <person name="Pangilinan J."/>
            <person name="Ruiz-Duenas F.J."/>
            <person name="Barrasa J.M."/>
            <person name="Sanchez-Garcia M."/>
            <person name="Camarero S."/>
            <person name="Miyauchi S."/>
            <person name="Serrano A."/>
            <person name="Linde D."/>
            <person name="Babiker R."/>
            <person name="Drula E."/>
            <person name="Ayuso-Fernandez I."/>
            <person name="Pacheco R."/>
            <person name="Padilla G."/>
            <person name="Ferreira P."/>
            <person name="Barriuso J."/>
            <person name="Kellner H."/>
            <person name="Castanera R."/>
            <person name="Alfaro M."/>
            <person name="Ramirez L."/>
            <person name="Pisabarro A.G."/>
            <person name="Kuo A."/>
            <person name="Tritt A."/>
            <person name="Lipzen A."/>
            <person name="He G."/>
            <person name="Yan M."/>
            <person name="Ng V."/>
            <person name="Cullen D."/>
            <person name="Martin F."/>
            <person name="Rosso M.-N."/>
            <person name="Henrissat B."/>
            <person name="Hibbett D."/>
            <person name="Martinez A.T."/>
            <person name="Grigoriev I.V."/>
        </authorList>
    </citation>
    <scope>NUCLEOTIDE SEQUENCE</scope>
    <source>
        <strain evidence="9">ATCC 90797</strain>
    </source>
</reference>
<evidence type="ECO:0000256" key="1">
    <source>
        <dbReference type="ARBA" id="ARBA00004267"/>
    </source>
</evidence>
<comment type="caution">
    <text evidence="9">The sequence shown here is derived from an EMBL/GenBank/DDBJ whole genome shotgun (WGS) entry which is preliminary data.</text>
</comment>
<keyword evidence="3" id="KW-0597">Phosphoprotein</keyword>
<dbReference type="Gene3D" id="1.10.287.1490">
    <property type="match status" value="3"/>
</dbReference>
<feature type="region of interest" description="Disordered" evidence="7">
    <location>
        <begin position="246"/>
        <end position="279"/>
    </location>
</feature>
<dbReference type="Proteomes" id="UP000807025">
    <property type="component" value="Unassembled WGS sequence"/>
</dbReference>
<sequence>MAALLETPSRIWRRIEDIEGRDMPSLPSLPPFDDESADDESLSSSNILGKLKDAGDDDSNKSIDMSLDISGPAHSTPAPSSHYASTIRATSSVSSTARFAHSIASRSAKSVSLGLSGTAGRTSLGRTSRGSVRRDEDEMSMDSFDASVITSLPVVDPATETDEGDLGTVEISKDGTQEESISVPEVYLPPEEPEEHGLSFADALATVNESREHTPKKFMEYSVNLRSEPKPSPRDRFRNVAIRERKTITTRTRTPSLSRTTPSPHSSPTNSTPRSNRTINMTLPRSATASPAVPTPVVGASIPLPRSNTASPAIVVHYADDDLTESILSEQEPSLGDAGLALDELSMEMDVTEVHQSPYASTTPLDLPREASASMSPSRIESVHEQSYGERTDEREPTFSSEEGTTPPTIRNLNQATPRASPSPIAMSSPAPSAAFTPTPATSRPRLRARFAPDESEEERESETPVHYATADAEEEVEEEGERDPLTPHAARRRSFLLAVVNSTTRPRLKMPTPHPRRESIFPGTPSIAESTPAAAHLSALDSNGPNTGPRLQSAFASVTPRPPPRRTSHPLAQAFTPESPPPAESRDSSASPRAPSESGSATSSNAQLATIPPWAMPGPSGSPYDGASDRASFISTASSHDLTTHHRANTSFDPVLGLGAQGHGLGRFNAGKLNTYLHSLNRRLQEENELLEERVRILEERSGKTELDAGGRPLSTGSRRSSMGGTVLGNVEEDVNAEGWMEEKVQLEEMVEDLQTKLDKCQEEKESMERALEEERTERSRDKERWKERMAEVETGVESIVRDLERRVDNAEKEAKEAEVDWQKRVKDTERKWIEAEEERDAALERVAQAERALESGQELGGELASANERIAQLTGDMRNANIHIGDLEEELRRVDEKLVKAEKELHEEKEVAAALEEELMQKEEVVSANTEALERKESEIRQLQDELMESKSYISQLEEDAGAASERIESLEEQISALGIGQRDLEKALNEAHTDIDDLQDEVQRSNMLARQLEEALEAAEEKMHSDEHEIIELQAKIDTLEREREREASFAQKEASKSYAVPPIDVDVDVLEAELDDAHKEIAKLTTLLNQSPARKAVEKARETKIDVLERENEELKERVKALRSTMTDMNTPGRVVNAGGMSPFHRQVLAMSMRAPRTPGAPLKDMSWLNNSPTVPDVSPFVSEISRLRKELDLANQSIDDKLDKLEDVGFDVVGLTKKLEDARSRITSLEDEIARLLRREERRDHRLERLRCKKCLLKINFETIQAADESSYLEESHSGLPSEPPTPPTKTTEALRAKLKSVNDNLAGMHKHWEEEKSQLLGEKAILQDTTNRLNIQLQTAKEETKRVSQSGKVKDRVQADIQQELENARQVIAGLESELRSERAQLRVLGTEQSRLQREREDVLGQLRRTESDVNDVKAQLQRVRKENQELEAELRNNDNADQKARILEGKLLETAETIEQLRQERSLLATDHKQLQRKYSEISEQASHLRGEYTAFQATHDRRRQQLDLRQTELDELRQALTDQADELRKAEVEKNRMAVEKKDVARTISMLEGDLKRVRKEAEALGRDLKLLRADKERLEAKRKEDVTKAERAHKHSQSQISILNEQIQTQKEKFLRVQNQMKTHVCAADDRKLKDMRLQHKDECKGLLVNIRYLQAKLTREGTFRLDLGHQKRYLLVLLAQFEKSEQTIIAAIAKIGYPLPPPNTRTRKLPKLKSVALCVMFWTRAKAASSRWKEHTTAKAAVVSALQEVRRRRAIPIS</sequence>
<keyword evidence="10" id="KW-1185">Reference proteome</keyword>
<protein>
    <recommendedName>
        <fullName evidence="8">Pericentrin/AKAP-450 centrosomal targeting domain-containing protein</fullName>
    </recommendedName>
</protein>
<evidence type="ECO:0000256" key="2">
    <source>
        <dbReference type="ARBA" id="ARBA00022490"/>
    </source>
</evidence>
<name>A0A9P5ZZZ7_PLEER</name>
<feature type="region of interest" description="Disordered" evidence="7">
    <location>
        <begin position="358"/>
        <end position="630"/>
    </location>
</feature>
<organism evidence="9 10">
    <name type="scientific">Pleurotus eryngii</name>
    <name type="common">Boletus of the steppes</name>
    <dbReference type="NCBI Taxonomy" id="5323"/>
    <lineage>
        <taxon>Eukaryota</taxon>
        <taxon>Fungi</taxon>
        <taxon>Dikarya</taxon>
        <taxon>Basidiomycota</taxon>
        <taxon>Agaricomycotina</taxon>
        <taxon>Agaricomycetes</taxon>
        <taxon>Agaricomycetidae</taxon>
        <taxon>Agaricales</taxon>
        <taxon>Pleurotineae</taxon>
        <taxon>Pleurotaceae</taxon>
        <taxon>Pleurotus</taxon>
    </lineage>
</organism>
<feature type="compositionally biased region" description="Low complexity" evidence="7">
    <location>
        <begin position="249"/>
        <end position="278"/>
    </location>
</feature>
<feature type="compositionally biased region" description="Low complexity" evidence="7">
    <location>
        <begin position="589"/>
        <end position="602"/>
    </location>
</feature>
<keyword evidence="5" id="KW-0206">Cytoskeleton</keyword>
<gene>
    <name evidence="9" type="ORF">BDN71DRAFT_1488214</name>
</gene>
<feature type="compositionally biased region" description="Polar residues" evidence="7">
    <location>
        <begin position="398"/>
        <end position="417"/>
    </location>
</feature>
<keyword evidence="4 6" id="KW-0175">Coiled coil</keyword>
<dbReference type="GO" id="GO:0005815">
    <property type="term" value="C:microtubule organizing center"/>
    <property type="evidence" value="ECO:0007669"/>
    <property type="project" value="UniProtKB-SubCell"/>
</dbReference>
<dbReference type="Pfam" id="PF10495">
    <property type="entry name" value="PACT_coil_coil"/>
    <property type="match status" value="1"/>
</dbReference>
<feature type="region of interest" description="Disordered" evidence="7">
    <location>
        <begin position="152"/>
        <end position="182"/>
    </location>
</feature>
<dbReference type="GO" id="GO:0005737">
    <property type="term" value="C:cytoplasm"/>
    <property type="evidence" value="ECO:0007669"/>
    <property type="project" value="UniProtKB-ARBA"/>
</dbReference>
<dbReference type="InterPro" id="IPR019528">
    <property type="entry name" value="PACT_domain"/>
</dbReference>
<accession>A0A9P5ZZZ7</accession>
<feature type="coiled-coil region" evidence="6">
    <location>
        <begin position="1071"/>
        <end position="1129"/>
    </location>
</feature>
<feature type="compositionally biased region" description="Acidic residues" evidence="7">
    <location>
        <begin position="472"/>
        <end position="482"/>
    </location>
</feature>
<feature type="region of interest" description="Disordered" evidence="7">
    <location>
        <begin position="1275"/>
        <end position="1296"/>
    </location>
</feature>
<evidence type="ECO:0000259" key="8">
    <source>
        <dbReference type="Pfam" id="PF10495"/>
    </source>
</evidence>
<feature type="compositionally biased region" description="Basic and acidic residues" evidence="7">
    <location>
        <begin position="50"/>
        <end position="61"/>
    </location>
</feature>
<evidence type="ECO:0000313" key="10">
    <source>
        <dbReference type="Proteomes" id="UP000807025"/>
    </source>
</evidence>
<dbReference type="PANTHER" id="PTHR45615:SF80">
    <property type="entry name" value="GRIP DOMAIN-CONTAINING PROTEIN"/>
    <property type="match status" value="1"/>
</dbReference>
<evidence type="ECO:0000256" key="6">
    <source>
        <dbReference type="SAM" id="Coils"/>
    </source>
</evidence>
<proteinExistence type="predicted"/>
<feature type="compositionally biased region" description="Polar residues" evidence="7">
    <location>
        <begin position="541"/>
        <end position="557"/>
    </location>
</feature>
<feature type="region of interest" description="Disordered" evidence="7">
    <location>
        <begin position="110"/>
        <end position="140"/>
    </location>
</feature>
<feature type="compositionally biased region" description="Basic and acidic residues" evidence="7">
    <location>
        <begin position="381"/>
        <end position="397"/>
    </location>
</feature>
<evidence type="ECO:0000313" key="9">
    <source>
        <dbReference type="EMBL" id="KAF9497089.1"/>
    </source>
</evidence>
<dbReference type="PANTHER" id="PTHR45615">
    <property type="entry name" value="MYOSIN HEAVY CHAIN, NON-MUSCLE"/>
    <property type="match status" value="1"/>
</dbReference>
<feature type="compositionally biased region" description="Polar residues" evidence="7">
    <location>
        <begin position="110"/>
        <end position="130"/>
    </location>
</feature>
<feature type="domain" description="Pericentrin/AKAP-450 centrosomal targeting" evidence="8">
    <location>
        <begin position="1666"/>
        <end position="1742"/>
    </location>
</feature>
<dbReference type="EMBL" id="MU154546">
    <property type="protein sequence ID" value="KAF9497089.1"/>
    <property type="molecule type" value="Genomic_DNA"/>
</dbReference>
<feature type="region of interest" description="Disordered" evidence="7">
    <location>
        <begin position="761"/>
        <end position="780"/>
    </location>
</feature>
<comment type="subcellular location">
    <subcellularLocation>
        <location evidence="1">Cytoplasm</location>
        <location evidence="1">Cytoskeleton</location>
        <location evidence="1">Microtubule organizing center</location>
    </subcellularLocation>
</comment>
<keyword evidence="2" id="KW-0963">Cytoplasm</keyword>
<feature type="compositionally biased region" description="Low complexity" evidence="7">
    <location>
        <begin position="418"/>
        <end position="444"/>
    </location>
</feature>
<feature type="region of interest" description="Disordered" evidence="7">
    <location>
        <begin position="16"/>
        <end position="84"/>
    </location>
</feature>
<evidence type="ECO:0000256" key="7">
    <source>
        <dbReference type="SAM" id="MobiDB-lite"/>
    </source>
</evidence>
<evidence type="ECO:0000256" key="5">
    <source>
        <dbReference type="ARBA" id="ARBA00023212"/>
    </source>
</evidence>
<feature type="compositionally biased region" description="Acidic residues" evidence="7">
    <location>
        <begin position="32"/>
        <end position="41"/>
    </location>
</feature>
<feature type="coiled-coil region" evidence="6">
    <location>
        <begin position="1329"/>
        <end position="1629"/>
    </location>
</feature>
<feature type="region of interest" description="Disordered" evidence="7">
    <location>
        <begin position="707"/>
        <end position="727"/>
    </location>
</feature>